<evidence type="ECO:0000256" key="19">
    <source>
        <dbReference type="ARBA" id="ARBA00023170"/>
    </source>
</evidence>
<keyword evidence="14" id="KW-0611">Plant defense</keyword>
<evidence type="ECO:0000256" key="9">
    <source>
        <dbReference type="ARBA" id="ARBA00022692"/>
    </source>
</evidence>
<reference evidence="26 27" key="1">
    <citation type="journal article" date="2010" name="Nature">
        <title>Genome sequencing and analysis of the model grass Brachypodium distachyon.</title>
        <authorList>
            <consortium name="International Brachypodium Initiative"/>
        </authorList>
    </citation>
    <scope>NUCLEOTIDE SEQUENCE [LARGE SCALE GENOMIC DNA]</scope>
    <source>
        <strain evidence="26 27">Bd21</strain>
    </source>
</reference>
<feature type="chain" id="PRO_5033724856" description="non-specific serine/threonine protein kinase" evidence="24">
    <location>
        <begin position="25"/>
        <end position="634"/>
    </location>
</feature>
<feature type="signal peptide" evidence="24">
    <location>
        <begin position="1"/>
        <end position="24"/>
    </location>
</feature>
<dbReference type="Gene3D" id="1.10.510.10">
    <property type="entry name" value="Transferase(Phosphotransferase) domain 1"/>
    <property type="match status" value="1"/>
</dbReference>
<dbReference type="FunFam" id="2.60.110.10:FF:000003">
    <property type="entry name" value="Thaumatin I"/>
    <property type="match status" value="1"/>
</dbReference>
<evidence type="ECO:0000256" key="23">
    <source>
        <dbReference type="PROSITE-ProRule" id="PRU10141"/>
    </source>
</evidence>
<evidence type="ECO:0000256" key="10">
    <source>
        <dbReference type="ARBA" id="ARBA00022729"/>
    </source>
</evidence>
<evidence type="ECO:0000256" key="12">
    <source>
        <dbReference type="ARBA" id="ARBA00022741"/>
    </source>
</evidence>
<evidence type="ECO:0000256" key="7">
    <source>
        <dbReference type="ARBA" id="ARBA00022577"/>
    </source>
</evidence>
<evidence type="ECO:0000256" key="15">
    <source>
        <dbReference type="ARBA" id="ARBA00022840"/>
    </source>
</evidence>
<dbReference type="EC" id="2.7.11.1" evidence="3"/>
<name>A0A0Q3FTB1_BRADI</name>
<dbReference type="GO" id="GO:0004674">
    <property type="term" value="F:protein serine/threonine kinase activity"/>
    <property type="evidence" value="ECO:0007669"/>
    <property type="project" value="UniProtKB-KW"/>
</dbReference>
<evidence type="ECO:0000256" key="1">
    <source>
        <dbReference type="ARBA" id="ARBA00004479"/>
    </source>
</evidence>
<keyword evidence="10 24" id="KW-0732">Signal</keyword>
<evidence type="ECO:0000256" key="21">
    <source>
        <dbReference type="ARBA" id="ARBA00047899"/>
    </source>
</evidence>
<dbReference type="PRINTS" id="PR00347">
    <property type="entry name" value="THAUMATIN"/>
</dbReference>
<keyword evidence="7" id="KW-0295">Fungicide</keyword>
<accession>A0A0Q3FTB1</accession>
<comment type="catalytic activity">
    <reaction evidence="21">
        <text>L-threonyl-[protein] + ATP = O-phospho-L-threonyl-[protein] + ADP + H(+)</text>
        <dbReference type="Rhea" id="RHEA:46608"/>
        <dbReference type="Rhea" id="RHEA-COMP:11060"/>
        <dbReference type="Rhea" id="RHEA-COMP:11605"/>
        <dbReference type="ChEBI" id="CHEBI:15378"/>
        <dbReference type="ChEBI" id="CHEBI:30013"/>
        <dbReference type="ChEBI" id="CHEBI:30616"/>
        <dbReference type="ChEBI" id="CHEBI:61977"/>
        <dbReference type="ChEBI" id="CHEBI:456216"/>
        <dbReference type="EC" id="2.7.11.1"/>
    </reaction>
</comment>
<evidence type="ECO:0000256" key="6">
    <source>
        <dbReference type="ARBA" id="ARBA00022553"/>
    </source>
</evidence>
<dbReference type="EnsemblPlants" id="KQK02399">
    <property type="protein sequence ID" value="KQK02399"/>
    <property type="gene ID" value="BRADI_2g01200v3"/>
</dbReference>
<dbReference type="PROSITE" id="PS50011">
    <property type="entry name" value="PROTEIN_KINASE_DOM"/>
    <property type="match status" value="1"/>
</dbReference>
<feature type="domain" description="Protein kinase" evidence="25">
    <location>
        <begin position="326"/>
        <end position="611"/>
    </location>
</feature>
<dbReference type="Pfam" id="PF00069">
    <property type="entry name" value="Pkinase"/>
    <property type="match status" value="1"/>
</dbReference>
<evidence type="ECO:0000256" key="3">
    <source>
        <dbReference type="ARBA" id="ARBA00012513"/>
    </source>
</evidence>
<protein>
    <recommendedName>
        <fullName evidence="3">non-specific serine/threonine protein kinase</fullName>
        <ecNumber evidence="3">2.7.11.1</ecNumber>
    </recommendedName>
</protein>
<organism evidence="26">
    <name type="scientific">Brachypodium distachyon</name>
    <name type="common">Purple false brome</name>
    <name type="synonym">Trachynia distachya</name>
    <dbReference type="NCBI Taxonomy" id="15368"/>
    <lineage>
        <taxon>Eukaryota</taxon>
        <taxon>Viridiplantae</taxon>
        <taxon>Streptophyta</taxon>
        <taxon>Embryophyta</taxon>
        <taxon>Tracheophyta</taxon>
        <taxon>Spermatophyta</taxon>
        <taxon>Magnoliopsida</taxon>
        <taxon>Liliopsida</taxon>
        <taxon>Poales</taxon>
        <taxon>Poaceae</taxon>
        <taxon>BOP clade</taxon>
        <taxon>Pooideae</taxon>
        <taxon>Stipodae</taxon>
        <taxon>Brachypodieae</taxon>
        <taxon>Brachypodium</taxon>
    </lineage>
</organism>
<evidence type="ECO:0000259" key="25">
    <source>
        <dbReference type="PROSITE" id="PS50011"/>
    </source>
</evidence>
<dbReference type="AlphaFoldDB" id="A0A0Q3FTB1"/>
<dbReference type="InParanoid" id="A0A0Q3FTB1"/>
<gene>
    <name evidence="26" type="ORF">BRADI_2g01200v3</name>
</gene>
<dbReference type="InterPro" id="IPR051343">
    <property type="entry name" value="G-type_lectin_kinases/EP1-like"/>
</dbReference>
<evidence type="ECO:0000256" key="8">
    <source>
        <dbReference type="ARBA" id="ARBA00022679"/>
    </source>
</evidence>
<keyword evidence="16" id="KW-1133">Transmembrane helix</keyword>
<evidence type="ECO:0000256" key="22">
    <source>
        <dbReference type="ARBA" id="ARBA00048679"/>
    </source>
</evidence>
<evidence type="ECO:0000256" key="5">
    <source>
        <dbReference type="ARBA" id="ARBA00022529"/>
    </source>
</evidence>
<keyword evidence="8" id="KW-0808">Transferase</keyword>
<keyword evidence="9" id="KW-0812">Transmembrane</keyword>
<evidence type="ECO:0000256" key="20">
    <source>
        <dbReference type="ARBA" id="ARBA00023180"/>
    </source>
</evidence>
<dbReference type="FunCoup" id="A0A0Q3FTB1">
    <property type="interactions" value="1"/>
</dbReference>
<dbReference type="PROSITE" id="PS00107">
    <property type="entry name" value="PROTEIN_KINASE_ATP"/>
    <property type="match status" value="1"/>
</dbReference>
<keyword evidence="11" id="KW-0430">Lectin</keyword>
<dbReference type="SUPFAM" id="SSF49870">
    <property type="entry name" value="Osmotin, thaumatin-like protein"/>
    <property type="match status" value="1"/>
</dbReference>
<dbReference type="InterPro" id="IPR017441">
    <property type="entry name" value="Protein_kinase_ATP_BS"/>
</dbReference>
<dbReference type="GO" id="GO:0031640">
    <property type="term" value="P:killing of cells of another organism"/>
    <property type="evidence" value="ECO:0007669"/>
    <property type="project" value="UniProtKB-KW"/>
</dbReference>
<dbReference type="STRING" id="15368.A0A0Q3FTB1"/>
<evidence type="ECO:0000256" key="13">
    <source>
        <dbReference type="ARBA" id="ARBA00022777"/>
    </source>
</evidence>
<keyword evidence="19" id="KW-0675">Receptor</keyword>
<keyword evidence="18" id="KW-1015">Disulfide bond</keyword>
<dbReference type="InterPro" id="IPR008271">
    <property type="entry name" value="Ser/Thr_kinase_AS"/>
</dbReference>
<evidence type="ECO:0000313" key="26">
    <source>
        <dbReference type="EMBL" id="KQK02399.1"/>
    </source>
</evidence>
<keyword evidence="20" id="KW-0325">Glycoprotein</keyword>
<keyword evidence="12 23" id="KW-0547">Nucleotide-binding</keyword>
<dbReference type="GO" id="GO:0005524">
    <property type="term" value="F:ATP binding"/>
    <property type="evidence" value="ECO:0007669"/>
    <property type="project" value="UniProtKB-UniRule"/>
</dbReference>
<evidence type="ECO:0000256" key="16">
    <source>
        <dbReference type="ARBA" id="ARBA00022989"/>
    </source>
</evidence>
<comment type="catalytic activity">
    <reaction evidence="22">
        <text>L-seryl-[protein] + ATP = O-phospho-L-seryl-[protein] + ADP + H(+)</text>
        <dbReference type="Rhea" id="RHEA:17989"/>
        <dbReference type="Rhea" id="RHEA-COMP:9863"/>
        <dbReference type="Rhea" id="RHEA-COMP:11604"/>
        <dbReference type="ChEBI" id="CHEBI:15378"/>
        <dbReference type="ChEBI" id="CHEBI:29999"/>
        <dbReference type="ChEBI" id="CHEBI:30616"/>
        <dbReference type="ChEBI" id="CHEBI:83421"/>
        <dbReference type="ChEBI" id="CHEBI:456216"/>
        <dbReference type="EC" id="2.7.11.1"/>
    </reaction>
</comment>
<dbReference type="InterPro" id="IPR011009">
    <property type="entry name" value="Kinase-like_dom_sf"/>
</dbReference>
<evidence type="ECO:0000256" key="18">
    <source>
        <dbReference type="ARBA" id="ARBA00023157"/>
    </source>
</evidence>
<dbReference type="PROSITE" id="PS00316">
    <property type="entry name" value="THAUMATIN_1"/>
    <property type="match status" value="1"/>
</dbReference>
<keyword evidence="5" id="KW-0929">Antimicrobial</keyword>
<dbReference type="SMART" id="SM00220">
    <property type="entry name" value="S_TKc"/>
    <property type="match status" value="1"/>
</dbReference>
<reference evidence="26" key="2">
    <citation type="submission" date="2017-06" db="EMBL/GenBank/DDBJ databases">
        <title>WGS assembly of Brachypodium distachyon.</title>
        <authorList>
            <consortium name="The International Brachypodium Initiative"/>
            <person name="Lucas S."/>
            <person name="Harmon-Smith M."/>
            <person name="Lail K."/>
            <person name="Tice H."/>
            <person name="Grimwood J."/>
            <person name="Bruce D."/>
            <person name="Barry K."/>
            <person name="Shu S."/>
            <person name="Lindquist E."/>
            <person name="Wang M."/>
            <person name="Pitluck S."/>
            <person name="Vogel J.P."/>
            <person name="Garvin D.F."/>
            <person name="Mockler T.C."/>
            <person name="Schmutz J."/>
            <person name="Rokhsar D."/>
            <person name="Bevan M.W."/>
        </authorList>
    </citation>
    <scope>NUCLEOTIDE SEQUENCE</scope>
    <source>
        <strain evidence="26">Bd21</strain>
    </source>
</reference>
<dbReference type="SUPFAM" id="SSF56112">
    <property type="entry name" value="Protein kinase-like (PK-like)"/>
    <property type="match status" value="1"/>
</dbReference>
<dbReference type="CDD" id="cd14066">
    <property type="entry name" value="STKc_IRAK"/>
    <property type="match status" value="1"/>
</dbReference>
<proteinExistence type="inferred from homology"/>
<dbReference type="Proteomes" id="UP000008810">
    <property type="component" value="Chromosome 2"/>
</dbReference>
<keyword evidence="4" id="KW-0723">Serine/threonine-protein kinase</keyword>
<dbReference type="GO" id="GO:0050832">
    <property type="term" value="P:defense response to fungus"/>
    <property type="evidence" value="ECO:0007669"/>
    <property type="project" value="UniProtKB-KW"/>
</dbReference>
<sequence length="634" mass="69874">MAAVSTSLAVHLQPLFLLVATSDSTTIDITNQSSYTVWPAAAPIGGGLKLAPEETWTLHMPAGTVGQRIWPRTGCSFDRKGNGSCQTGDCDGLIACKANGQPPSTLAEFSQIQTKDFFDISLVDGFNVPMAFLPMPTKGVTGCSKGPRCAANIRSRCPSELQTPGGCNNACTVFKQDKYCCTGTNSSNCKSTSYSTIFKQMCPDAFSYPLDSSGTFACPTGTSYQVIFCPLINQTIAPAAPSPLPISRVERAPLSPSPLPVPGGPTRMNLKSSSVKRVVGILASIGSFILLTITRRRQERNEEDDFGELQGTPMRFTFQQLEVATQQFTEKIGEGGFGSVFKGKFGEEKIAVKRLDQAGQGKSEFLAEVQTIGSIHHINLVRLIGFCAEKSHRLLVYEYMPNGSLDRWIYRRHDNNTTPLDWGTRCKIITHIAKGLSYLHEECTKRIAHLDVKPQNILLDDNFNAKLSDFGLCKLIDRDMSQVVTRMRGTPGYLAPEWLTSQITEKADVYSFGVVVMEIMSGRKNLDTSRSEESIHLISLLEEKVKSDRLVDLIDNNSNEMQAQKQDVIQMMKLAMWCLQIDCKRRPKMSEVVKVLEGTMNADSNVDHNFVATNQANFGIAGNMYQAPGEMRQY</sequence>
<reference evidence="27" key="3">
    <citation type="submission" date="2018-08" db="UniProtKB">
        <authorList>
            <consortium name="EnsemblPlants"/>
        </authorList>
    </citation>
    <scope>IDENTIFICATION</scope>
    <source>
        <strain evidence="27">cv. Bd21</strain>
    </source>
</reference>
<dbReference type="OrthoDB" id="614891at2759"/>
<keyword evidence="17" id="KW-0472">Membrane</keyword>
<dbReference type="GO" id="GO:0030246">
    <property type="term" value="F:carbohydrate binding"/>
    <property type="evidence" value="ECO:0007669"/>
    <property type="project" value="UniProtKB-KW"/>
</dbReference>
<dbReference type="Gene3D" id="2.60.110.10">
    <property type="entry name" value="Thaumatin"/>
    <property type="match status" value="1"/>
</dbReference>
<keyword evidence="13" id="KW-0418">Kinase</keyword>
<feature type="binding site" evidence="23">
    <location>
        <position position="353"/>
    </location>
    <ligand>
        <name>ATP</name>
        <dbReference type="ChEBI" id="CHEBI:30616"/>
    </ligand>
</feature>
<dbReference type="FunFam" id="1.10.510.10:FF:000248">
    <property type="entry name" value="S-receptor-like kinase 5"/>
    <property type="match status" value="1"/>
</dbReference>
<dbReference type="InterPro" id="IPR000719">
    <property type="entry name" value="Prot_kinase_dom"/>
</dbReference>
<comment type="subcellular location">
    <subcellularLocation>
        <location evidence="1">Membrane</location>
        <topology evidence="1">Single-pass type I membrane protein</topology>
    </subcellularLocation>
</comment>
<dbReference type="GO" id="GO:0016020">
    <property type="term" value="C:membrane"/>
    <property type="evidence" value="ECO:0007669"/>
    <property type="project" value="UniProtKB-SubCell"/>
</dbReference>
<dbReference type="Gene3D" id="3.30.200.20">
    <property type="entry name" value="Phosphorylase Kinase, domain 1"/>
    <property type="match status" value="1"/>
</dbReference>
<dbReference type="EMBL" id="CM000881">
    <property type="protein sequence ID" value="KQK02399.1"/>
    <property type="molecule type" value="Genomic_DNA"/>
</dbReference>
<dbReference type="PROSITE" id="PS51367">
    <property type="entry name" value="THAUMATIN_2"/>
    <property type="match status" value="1"/>
</dbReference>
<evidence type="ECO:0000313" key="28">
    <source>
        <dbReference type="Proteomes" id="UP000008810"/>
    </source>
</evidence>
<dbReference type="SMART" id="SM00205">
    <property type="entry name" value="THN"/>
    <property type="match status" value="1"/>
</dbReference>
<dbReference type="Pfam" id="PF00314">
    <property type="entry name" value="Thaumatin"/>
    <property type="match status" value="1"/>
</dbReference>
<evidence type="ECO:0000256" key="11">
    <source>
        <dbReference type="ARBA" id="ARBA00022734"/>
    </source>
</evidence>
<dbReference type="FunFam" id="3.30.200.20:FF:000178">
    <property type="entry name" value="serine/threonine-protein kinase PBS1-like"/>
    <property type="match status" value="1"/>
</dbReference>
<dbReference type="InterPro" id="IPR017949">
    <property type="entry name" value="Thaumatin_CS"/>
</dbReference>
<evidence type="ECO:0000256" key="4">
    <source>
        <dbReference type="ARBA" id="ARBA00022527"/>
    </source>
</evidence>
<dbReference type="PANTHER" id="PTHR47976">
    <property type="entry name" value="G-TYPE LECTIN S-RECEPTOR-LIKE SERINE/THREONINE-PROTEIN KINASE SD2-5"/>
    <property type="match status" value="1"/>
</dbReference>
<keyword evidence="28" id="KW-1185">Reference proteome</keyword>
<dbReference type="Gramene" id="KQK02399">
    <property type="protein sequence ID" value="KQK02399"/>
    <property type="gene ID" value="BRADI_2g01200v3"/>
</dbReference>
<evidence type="ECO:0000256" key="14">
    <source>
        <dbReference type="ARBA" id="ARBA00022821"/>
    </source>
</evidence>
<evidence type="ECO:0000256" key="2">
    <source>
        <dbReference type="ARBA" id="ARBA00010607"/>
    </source>
</evidence>
<evidence type="ECO:0000256" key="24">
    <source>
        <dbReference type="SAM" id="SignalP"/>
    </source>
</evidence>
<dbReference type="PANTHER" id="PTHR47976:SF9">
    <property type="entry name" value="OS01G0113650 PROTEIN"/>
    <property type="match status" value="1"/>
</dbReference>
<keyword evidence="6" id="KW-0597">Phosphoprotein</keyword>
<dbReference type="PROSITE" id="PS00108">
    <property type="entry name" value="PROTEIN_KINASE_ST"/>
    <property type="match status" value="1"/>
</dbReference>
<dbReference type="InterPro" id="IPR037176">
    <property type="entry name" value="Osmotin/thaumatin-like_sf"/>
</dbReference>
<keyword evidence="15 23" id="KW-0067">ATP-binding</keyword>
<evidence type="ECO:0000256" key="17">
    <source>
        <dbReference type="ARBA" id="ARBA00023136"/>
    </source>
</evidence>
<dbReference type="InterPro" id="IPR001938">
    <property type="entry name" value="Thaumatin"/>
</dbReference>
<comment type="similarity">
    <text evidence="2">Belongs to the thaumatin family.</text>
</comment>
<evidence type="ECO:0000313" key="27">
    <source>
        <dbReference type="EnsemblPlants" id="KQK02399"/>
    </source>
</evidence>